<keyword evidence="3" id="KW-1185">Reference proteome</keyword>
<feature type="transmembrane region" description="Helical" evidence="1">
    <location>
        <begin position="20"/>
        <end position="38"/>
    </location>
</feature>
<keyword evidence="1" id="KW-0812">Transmembrane</keyword>
<name>A0ABV0KVX4_9CYAN</name>
<sequence length="56" mass="5943">MITLVTQQHLAQQLLANLPTVGIAVLGIVLHSVHVALGKSALKAVQRRLEIVVLAP</sequence>
<organism evidence="2 3">
    <name type="scientific">Stenomitos frigidus AS-A4</name>
    <dbReference type="NCBI Taxonomy" id="2933935"/>
    <lineage>
        <taxon>Bacteria</taxon>
        <taxon>Bacillati</taxon>
        <taxon>Cyanobacteriota</taxon>
        <taxon>Cyanophyceae</taxon>
        <taxon>Leptolyngbyales</taxon>
        <taxon>Leptolyngbyaceae</taxon>
        <taxon>Stenomitos</taxon>
    </lineage>
</organism>
<dbReference type="Proteomes" id="UP001476950">
    <property type="component" value="Unassembled WGS sequence"/>
</dbReference>
<proteinExistence type="predicted"/>
<evidence type="ECO:0000313" key="2">
    <source>
        <dbReference type="EMBL" id="MEP1062460.1"/>
    </source>
</evidence>
<dbReference type="EMBL" id="JAMPLM010000067">
    <property type="protein sequence ID" value="MEP1062460.1"/>
    <property type="molecule type" value="Genomic_DNA"/>
</dbReference>
<comment type="caution">
    <text evidence="2">The sequence shown here is derived from an EMBL/GenBank/DDBJ whole genome shotgun (WGS) entry which is preliminary data.</text>
</comment>
<keyword evidence="1" id="KW-1133">Transmembrane helix</keyword>
<protein>
    <submittedName>
        <fullName evidence="2">Uncharacterized protein</fullName>
    </submittedName>
</protein>
<reference evidence="2 3" key="1">
    <citation type="submission" date="2022-04" db="EMBL/GenBank/DDBJ databases">
        <title>Positive selection, recombination, and allopatry shape intraspecific diversity of widespread and dominant cyanobacteria.</title>
        <authorList>
            <person name="Wei J."/>
            <person name="Shu W."/>
            <person name="Hu C."/>
        </authorList>
    </citation>
    <scope>NUCLEOTIDE SEQUENCE [LARGE SCALE GENOMIC DNA]</scope>
    <source>
        <strain evidence="2 3">AS-A4</strain>
    </source>
</reference>
<keyword evidence="1" id="KW-0472">Membrane</keyword>
<dbReference type="RefSeq" id="WP_190448474.1">
    <property type="nucleotide sequence ID" value="NZ_JAMPLM010000067.1"/>
</dbReference>
<accession>A0ABV0KVX4</accession>
<evidence type="ECO:0000313" key="3">
    <source>
        <dbReference type="Proteomes" id="UP001476950"/>
    </source>
</evidence>
<evidence type="ECO:0000256" key="1">
    <source>
        <dbReference type="SAM" id="Phobius"/>
    </source>
</evidence>
<gene>
    <name evidence="2" type="ORF">NDI38_29230</name>
</gene>